<evidence type="ECO:0000256" key="5">
    <source>
        <dbReference type="HAMAP-Rule" id="MF_02126"/>
    </source>
</evidence>
<comment type="similarity">
    <text evidence="5">Belongs to the protein N5-glutamine methyltransferase family. PrmC subfamily.</text>
</comment>
<dbReference type="Pfam" id="PF05175">
    <property type="entry name" value="MTS"/>
    <property type="match status" value="1"/>
</dbReference>
<dbReference type="CDD" id="cd02440">
    <property type="entry name" value="AdoMet_MTases"/>
    <property type="match status" value="1"/>
</dbReference>
<keyword evidence="9" id="KW-1185">Reference proteome</keyword>
<dbReference type="InterPro" id="IPR050320">
    <property type="entry name" value="N5-glutamine_MTase"/>
</dbReference>
<evidence type="ECO:0000256" key="1">
    <source>
        <dbReference type="ARBA" id="ARBA00022603"/>
    </source>
</evidence>
<dbReference type="RefSeq" id="WP_070969591.1">
    <property type="nucleotide sequence ID" value="NZ_CP017715.1"/>
</dbReference>
<reference evidence="8 9" key="1">
    <citation type="submission" date="2016-10" db="EMBL/GenBank/DDBJ databases">
        <title>Marinobacter salinus sp. nov., a moderately halophilic bacterium isolated from a tidal flat environment.</title>
        <authorList>
            <person name="Park S.-J."/>
        </authorList>
    </citation>
    <scope>NUCLEOTIDE SEQUENCE [LARGE SCALE GENOMIC DNA]</scope>
    <source>
        <strain evidence="8 9">Hb8</strain>
    </source>
</reference>
<dbReference type="InterPro" id="IPR029063">
    <property type="entry name" value="SAM-dependent_MTases_sf"/>
</dbReference>
<dbReference type="SUPFAM" id="SSF53335">
    <property type="entry name" value="S-adenosyl-L-methionine-dependent methyltransferases"/>
    <property type="match status" value="1"/>
</dbReference>
<dbReference type="OrthoDB" id="9800643at2"/>
<dbReference type="Proteomes" id="UP000177445">
    <property type="component" value="Chromosome"/>
</dbReference>
<dbReference type="InterPro" id="IPR002052">
    <property type="entry name" value="DNA_methylase_N6_adenine_CS"/>
</dbReference>
<protein>
    <recommendedName>
        <fullName evidence="5">Release factor glutamine methyltransferase</fullName>
        <shortName evidence="5">RF MTase</shortName>
        <ecNumber evidence="5">2.1.1.297</ecNumber>
    </recommendedName>
    <alternativeName>
        <fullName evidence="5">N5-glutamine methyltransferase PrmC</fullName>
    </alternativeName>
    <alternativeName>
        <fullName evidence="5">Protein-(glutamine-N5) MTase PrmC</fullName>
    </alternativeName>
    <alternativeName>
        <fullName evidence="5">Protein-glutamine N-methyltransferase PrmC</fullName>
    </alternativeName>
</protein>
<evidence type="ECO:0000313" key="8">
    <source>
        <dbReference type="EMBL" id="AOY88589.1"/>
    </source>
</evidence>
<comment type="catalytic activity">
    <reaction evidence="4 5">
        <text>L-glutaminyl-[peptide chain release factor] + S-adenosyl-L-methionine = N(5)-methyl-L-glutaminyl-[peptide chain release factor] + S-adenosyl-L-homocysteine + H(+)</text>
        <dbReference type="Rhea" id="RHEA:42896"/>
        <dbReference type="Rhea" id="RHEA-COMP:10271"/>
        <dbReference type="Rhea" id="RHEA-COMP:10272"/>
        <dbReference type="ChEBI" id="CHEBI:15378"/>
        <dbReference type="ChEBI" id="CHEBI:30011"/>
        <dbReference type="ChEBI" id="CHEBI:57856"/>
        <dbReference type="ChEBI" id="CHEBI:59789"/>
        <dbReference type="ChEBI" id="CHEBI:61891"/>
        <dbReference type="EC" id="2.1.1.297"/>
    </reaction>
</comment>
<feature type="domain" description="Methyltransferase small" evidence="6">
    <location>
        <begin position="114"/>
        <end position="195"/>
    </location>
</feature>
<dbReference type="FunFam" id="3.40.50.150:FF:000053">
    <property type="entry name" value="Release factor glutamine methyltransferase"/>
    <property type="match status" value="1"/>
</dbReference>
<dbReference type="KEGG" id="msq:BKP64_10650"/>
<comment type="function">
    <text evidence="5">Methylates the class 1 translation termination release factors RF1/PrfA and RF2/PrfB on the glutamine residue of the universally conserved GGQ motif.</text>
</comment>
<dbReference type="InterPro" id="IPR019874">
    <property type="entry name" value="RF_methyltr_PrmC"/>
</dbReference>
<dbReference type="HAMAP" id="MF_02126">
    <property type="entry name" value="RF_methyltr_PrmC"/>
    <property type="match status" value="1"/>
</dbReference>
<dbReference type="PANTHER" id="PTHR18895">
    <property type="entry name" value="HEMK METHYLTRANSFERASE"/>
    <property type="match status" value="1"/>
</dbReference>
<feature type="domain" description="Release factor glutamine methyltransferase N-terminal" evidence="7">
    <location>
        <begin position="21"/>
        <end position="78"/>
    </location>
</feature>
<keyword evidence="2 5" id="KW-0808">Transferase</keyword>
<dbReference type="NCBIfam" id="TIGR03534">
    <property type="entry name" value="RF_mod_PrmC"/>
    <property type="match status" value="1"/>
</dbReference>
<keyword evidence="1 5" id="KW-0489">Methyltransferase</keyword>
<gene>
    <name evidence="5" type="primary">prmC</name>
    <name evidence="8" type="ORF">BKP64_10650</name>
</gene>
<proteinExistence type="inferred from homology"/>
<dbReference type="EMBL" id="CP017715">
    <property type="protein sequence ID" value="AOY88589.1"/>
    <property type="molecule type" value="Genomic_DNA"/>
</dbReference>
<name>A0A1D9GLW4_9GAMM</name>
<dbReference type="STRING" id="1874317.BKP64_10650"/>
<evidence type="ECO:0000256" key="2">
    <source>
        <dbReference type="ARBA" id="ARBA00022679"/>
    </source>
</evidence>
<evidence type="ECO:0000259" key="7">
    <source>
        <dbReference type="Pfam" id="PF17827"/>
    </source>
</evidence>
<feature type="binding site" evidence="5">
    <location>
        <position position="172"/>
    </location>
    <ligand>
        <name>S-adenosyl-L-methionine</name>
        <dbReference type="ChEBI" id="CHEBI:59789"/>
    </ligand>
</feature>
<dbReference type="Gene3D" id="1.10.8.10">
    <property type="entry name" value="DNA helicase RuvA subunit, C-terminal domain"/>
    <property type="match status" value="1"/>
</dbReference>
<dbReference type="InterPro" id="IPR040758">
    <property type="entry name" value="PrmC_N"/>
</dbReference>
<dbReference type="NCBIfam" id="TIGR00536">
    <property type="entry name" value="hemK_fam"/>
    <property type="match status" value="1"/>
</dbReference>
<evidence type="ECO:0000256" key="3">
    <source>
        <dbReference type="ARBA" id="ARBA00022691"/>
    </source>
</evidence>
<dbReference type="GO" id="GO:0102559">
    <property type="term" value="F:peptide chain release factor N(5)-glutamine methyltransferase activity"/>
    <property type="evidence" value="ECO:0007669"/>
    <property type="project" value="UniProtKB-EC"/>
</dbReference>
<accession>A0A1D9GLW4</accession>
<dbReference type="Pfam" id="PF17827">
    <property type="entry name" value="PrmC_N"/>
    <property type="match status" value="1"/>
</dbReference>
<keyword evidence="3 5" id="KW-0949">S-adenosyl-L-methionine</keyword>
<dbReference type="PROSITE" id="PS00092">
    <property type="entry name" value="N6_MTASE"/>
    <property type="match status" value="1"/>
</dbReference>
<dbReference type="AlphaFoldDB" id="A0A1D9GLW4"/>
<evidence type="ECO:0000256" key="4">
    <source>
        <dbReference type="ARBA" id="ARBA00048391"/>
    </source>
</evidence>
<feature type="binding site" evidence="5">
    <location>
        <position position="145"/>
    </location>
    <ligand>
        <name>S-adenosyl-L-methionine</name>
        <dbReference type="ChEBI" id="CHEBI:59789"/>
    </ligand>
</feature>
<dbReference type="GO" id="GO:0003676">
    <property type="term" value="F:nucleic acid binding"/>
    <property type="evidence" value="ECO:0007669"/>
    <property type="project" value="InterPro"/>
</dbReference>
<dbReference type="PANTHER" id="PTHR18895:SF74">
    <property type="entry name" value="MTRF1L RELEASE FACTOR GLUTAMINE METHYLTRANSFERASE"/>
    <property type="match status" value="1"/>
</dbReference>
<dbReference type="InterPro" id="IPR007848">
    <property type="entry name" value="Small_mtfrase_dom"/>
</dbReference>
<organism evidence="8 9">
    <name type="scientific">Marinobacter salinus</name>
    <dbReference type="NCBI Taxonomy" id="1874317"/>
    <lineage>
        <taxon>Bacteria</taxon>
        <taxon>Pseudomonadati</taxon>
        <taxon>Pseudomonadota</taxon>
        <taxon>Gammaproteobacteria</taxon>
        <taxon>Pseudomonadales</taxon>
        <taxon>Marinobacteraceae</taxon>
        <taxon>Marinobacter</taxon>
    </lineage>
</organism>
<dbReference type="GO" id="GO:0032259">
    <property type="term" value="P:methylation"/>
    <property type="evidence" value="ECO:0007669"/>
    <property type="project" value="UniProtKB-KW"/>
</dbReference>
<evidence type="ECO:0000259" key="6">
    <source>
        <dbReference type="Pfam" id="PF05175"/>
    </source>
</evidence>
<dbReference type="InterPro" id="IPR004556">
    <property type="entry name" value="HemK-like"/>
</dbReference>
<feature type="binding site" evidence="5">
    <location>
        <position position="187"/>
    </location>
    <ligand>
        <name>S-adenosyl-L-methionine</name>
        <dbReference type="ChEBI" id="CHEBI:59789"/>
    </ligand>
</feature>
<evidence type="ECO:0000313" key="9">
    <source>
        <dbReference type="Proteomes" id="UP000177445"/>
    </source>
</evidence>
<sequence>MISKTSVACESLLLKASECIGGDSPRLDAELLLSHVTGLSRTSFRAWPDREVSADQAADFESLVSERVSGKPIAYLLGHQEFWSLTLLVSASTLIPRPDTECVVEVALSLPLPGSARILDLGTGTGAIALALASERPNWQVTACDCVDAAVELARRNARELGLSVSVVRSSWFSGLMAGKFDLVVSNPPYIASADRHLEQGDVRFEPSSALVSGSDGLDDIRLIVRQAPGWLEVGGWLLVEHGFDQAEAVRSLFESRGFVAVESRKDYGNRDRMTLGQWTGVSGLSNRETGDKHAQ</sequence>
<dbReference type="EC" id="2.1.1.297" evidence="5"/>
<dbReference type="Gene3D" id="3.40.50.150">
    <property type="entry name" value="Vaccinia Virus protein VP39"/>
    <property type="match status" value="1"/>
</dbReference>
<feature type="binding site" evidence="5">
    <location>
        <begin position="122"/>
        <end position="126"/>
    </location>
    <ligand>
        <name>S-adenosyl-L-methionine</name>
        <dbReference type="ChEBI" id="CHEBI:59789"/>
    </ligand>
</feature>
<feature type="binding site" evidence="5">
    <location>
        <begin position="187"/>
        <end position="190"/>
    </location>
    <ligand>
        <name>substrate</name>
    </ligand>
</feature>